<dbReference type="Gene3D" id="1.20.1280.140">
    <property type="match status" value="1"/>
</dbReference>
<dbReference type="GO" id="GO:0005576">
    <property type="term" value="C:extracellular region"/>
    <property type="evidence" value="ECO:0007669"/>
    <property type="project" value="TreeGrafter"/>
</dbReference>
<dbReference type="Pfam" id="PF12296">
    <property type="entry name" value="HsbA"/>
    <property type="match status" value="1"/>
</dbReference>
<feature type="chain" id="PRO_5044690702" description="Cell wall protein" evidence="2">
    <location>
        <begin position="20"/>
        <end position="252"/>
    </location>
</feature>
<dbReference type="AlphaFoldDB" id="A0A8H3UVU0"/>
<feature type="signal peptide" evidence="2">
    <location>
        <begin position="1"/>
        <end position="19"/>
    </location>
</feature>
<keyword evidence="2" id="KW-0732">Signal</keyword>
<comment type="caution">
    <text evidence="5">The sequence shown here is derived from an EMBL/GenBank/DDBJ whole genome shotgun (WGS) entry which is preliminary data.</text>
</comment>
<dbReference type="EMBL" id="WNWR01000648">
    <property type="protein sequence ID" value="KAE9972047.1"/>
    <property type="molecule type" value="Genomic_DNA"/>
</dbReference>
<dbReference type="Proteomes" id="UP000433883">
    <property type="component" value="Unassembled WGS sequence"/>
</dbReference>
<dbReference type="Proteomes" id="UP000490939">
    <property type="component" value="Unassembled WGS sequence"/>
</dbReference>
<name>A0A8H3UVU0_VENIN</name>
<evidence type="ECO:0000256" key="1">
    <source>
        <dbReference type="SAM" id="MobiDB-lite"/>
    </source>
</evidence>
<evidence type="ECO:0000313" key="3">
    <source>
        <dbReference type="EMBL" id="KAE9964129.1"/>
    </source>
</evidence>
<accession>A0A8H3UVU0</accession>
<evidence type="ECO:0000313" key="6">
    <source>
        <dbReference type="Proteomes" id="UP000447873"/>
    </source>
</evidence>
<dbReference type="InterPro" id="IPR021054">
    <property type="entry name" value="Cell_wall_mannoprotein_1"/>
</dbReference>
<dbReference type="EMBL" id="WNWS01000171">
    <property type="protein sequence ID" value="KAE9976588.1"/>
    <property type="molecule type" value="Genomic_DNA"/>
</dbReference>
<dbReference type="Gene3D" id="6.10.140.790">
    <property type="match status" value="1"/>
</dbReference>
<evidence type="ECO:0000313" key="7">
    <source>
        <dbReference type="Proteomes" id="UP000490939"/>
    </source>
</evidence>
<evidence type="ECO:0008006" key="8">
    <source>
        <dbReference type="Google" id="ProtNLM"/>
    </source>
</evidence>
<evidence type="ECO:0000313" key="4">
    <source>
        <dbReference type="EMBL" id="KAE9972047.1"/>
    </source>
</evidence>
<protein>
    <recommendedName>
        <fullName evidence="8">Cell wall protein</fullName>
    </recommendedName>
</protein>
<reference evidence="5 6" key="1">
    <citation type="submission" date="2018-12" db="EMBL/GenBank/DDBJ databases">
        <title>Venturia inaequalis Genome Resource.</title>
        <authorList>
            <person name="Lichtner F.J."/>
        </authorList>
    </citation>
    <scope>NUCLEOTIDE SEQUENCE [LARGE SCALE GENOMIC DNA]</scope>
    <source>
        <strain evidence="5 6">120213</strain>
        <strain evidence="3">Bline_iso_100314</strain>
        <strain evidence="4 7">DMI_063113</strain>
    </source>
</reference>
<dbReference type="EMBL" id="WNWQ01000741">
    <property type="protein sequence ID" value="KAE9964129.1"/>
    <property type="molecule type" value="Genomic_DNA"/>
</dbReference>
<proteinExistence type="predicted"/>
<dbReference type="Proteomes" id="UP000447873">
    <property type="component" value="Unassembled WGS sequence"/>
</dbReference>
<dbReference type="PANTHER" id="PTHR38123:SF6">
    <property type="entry name" value="CELL WALL SERINE-THREONINE-RICH GALACTOMANNOPROTEIN MP1 (AFU_ORTHOLOGUE AFUA_4G03240)"/>
    <property type="match status" value="1"/>
</dbReference>
<gene>
    <name evidence="3" type="ORF">BLS_008634</name>
    <name evidence="4" type="ORF">EG327_009605</name>
    <name evidence="5" type="ORF">EG328_002549</name>
</gene>
<evidence type="ECO:0000256" key="2">
    <source>
        <dbReference type="SAM" id="SignalP"/>
    </source>
</evidence>
<dbReference type="OrthoDB" id="2422134at2759"/>
<organism evidence="5 6">
    <name type="scientific">Venturia inaequalis</name>
    <name type="common">Apple scab fungus</name>
    <dbReference type="NCBI Taxonomy" id="5025"/>
    <lineage>
        <taxon>Eukaryota</taxon>
        <taxon>Fungi</taxon>
        <taxon>Dikarya</taxon>
        <taxon>Ascomycota</taxon>
        <taxon>Pezizomycotina</taxon>
        <taxon>Dothideomycetes</taxon>
        <taxon>Pleosporomycetidae</taxon>
        <taxon>Venturiales</taxon>
        <taxon>Venturiaceae</taxon>
        <taxon>Venturia</taxon>
    </lineage>
</organism>
<evidence type="ECO:0000313" key="5">
    <source>
        <dbReference type="EMBL" id="KAE9976588.1"/>
    </source>
</evidence>
<feature type="region of interest" description="Disordered" evidence="1">
    <location>
        <begin position="170"/>
        <end position="217"/>
    </location>
</feature>
<dbReference type="PANTHER" id="PTHR38123">
    <property type="entry name" value="CELL WALL SERINE-THREONINE-RICH GALACTOMANNOPROTEIN MP1 (AFU_ORTHOLOGUE AFUA_4G03240)"/>
    <property type="match status" value="1"/>
</dbReference>
<sequence>MRFATLAFTTGAIAQLTVITPVLDKIAADIGTFDTAVNGYTGGDAADVLSSGKKLLDTINSGVTTVKGSSDLSQNDAIQLTTQFQGLQSASEKVYKSLYEKKCNFASAGKLPEVSSNLQDQLTASKALTDAITSKVPPTLQAVTPSFSSGTDTVLQGGIDSFKDTRFCPASPSSAAPTTTSPASTPGPSSPATSTSAPSNGTASTPTVTPTSTRASNSTAAATATASAGSAGISVPAYAGIFAIAALLVLGV</sequence>
<keyword evidence="7" id="KW-1185">Reference proteome</keyword>